<reference evidence="3 4" key="2">
    <citation type="journal article" date="2017" name="Nature">
        <title>The Apostasia genome and the evolution of orchids.</title>
        <authorList>
            <person name="Zhang G.Q."/>
            <person name="Liu K.W."/>
            <person name="Li Z."/>
            <person name="Lohaus R."/>
            <person name="Hsiao Y.Y."/>
            <person name="Niu S.C."/>
            <person name="Wang J.Y."/>
            <person name="Lin Y.C."/>
            <person name="Xu Q."/>
            <person name="Chen L.J."/>
            <person name="Yoshida K."/>
            <person name="Fujiwara S."/>
            <person name="Wang Z.W."/>
            <person name="Zhang Y.Q."/>
            <person name="Mitsuda N."/>
            <person name="Wang M."/>
            <person name="Liu G.H."/>
            <person name="Pecoraro L."/>
            <person name="Huang H.X."/>
            <person name="Xiao X.J."/>
            <person name="Lin M."/>
            <person name="Wu X.Y."/>
            <person name="Wu W.L."/>
            <person name="Chen Y.Y."/>
            <person name="Chang S.B."/>
            <person name="Sakamoto S."/>
            <person name="Ohme-Takagi M."/>
            <person name="Yagi M."/>
            <person name="Zeng S.J."/>
            <person name="Shen C.Y."/>
            <person name="Yeh C.M."/>
            <person name="Luo Y.B."/>
            <person name="Tsai W.C."/>
            <person name="Van de Peer Y."/>
            <person name="Liu Z.J."/>
        </authorList>
    </citation>
    <scope>NUCLEOTIDE SEQUENCE [LARGE SCALE GENOMIC DNA]</scope>
    <source>
        <tissue evidence="3">The whole plant</tissue>
    </source>
</reference>
<dbReference type="EMBL" id="KZ502844">
    <property type="protein sequence ID" value="PKU72059.1"/>
    <property type="molecule type" value="Genomic_DNA"/>
</dbReference>
<accession>A0A2I0W8S0</accession>
<evidence type="ECO:0000259" key="2">
    <source>
        <dbReference type="Pfam" id="PF26180"/>
    </source>
</evidence>
<reference evidence="3 4" key="1">
    <citation type="journal article" date="2016" name="Sci. Rep.">
        <title>The Dendrobium catenatum Lindl. genome sequence provides insights into polysaccharide synthase, floral development and adaptive evolution.</title>
        <authorList>
            <person name="Zhang G.Q."/>
            <person name="Xu Q."/>
            <person name="Bian C."/>
            <person name="Tsai W.C."/>
            <person name="Yeh C.M."/>
            <person name="Liu K.W."/>
            <person name="Yoshida K."/>
            <person name="Zhang L.S."/>
            <person name="Chang S.B."/>
            <person name="Chen F."/>
            <person name="Shi Y."/>
            <person name="Su Y.Y."/>
            <person name="Zhang Y.Q."/>
            <person name="Chen L.J."/>
            <person name="Yin Y."/>
            <person name="Lin M."/>
            <person name="Huang H."/>
            <person name="Deng H."/>
            <person name="Wang Z.W."/>
            <person name="Zhu S.L."/>
            <person name="Zhao X."/>
            <person name="Deng C."/>
            <person name="Niu S.C."/>
            <person name="Huang J."/>
            <person name="Wang M."/>
            <person name="Liu G.H."/>
            <person name="Yang H.J."/>
            <person name="Xiao X.J."/>
            <person name="Hsiao Y.Y."/>
            <person name="Wu W.L."/>
            <person name="Chen Y.Y."/>
            <person name="Mitsuda N."/>
            <person name="Ohme-Takagi M."/>
            <person name="Luo Y.B."/>
            <person name="Van de Peer Y."/>
            <person name="Liu Z.J."/>
        </authorList>
    </citation>
    <scope>NUCLEOTIDE SEQUENCE [LARGE SCALE GENOMIC DNA]</scope>
    <source>
        <tissue evidence="3">The whole plant</tissue>
    </source>
</reference>
<feature type="domain" description="PAP/OAS1 substrate-binding-related" evidence="2">
    <location>
        <begin position="6"/>
        <end position="46"/>
    </location>
</feature>
<feature type="region of interest" description="Disordered" evidence="1">
    <location>
        <begin position="603"/>
        <end position="629"/>
    </location>
</feature>
<dbReference type="PANTHER" id="PTHR45979">
    <property type="entry name" value="PAP/OAS1 SUBSTRATE-BINDING DOMAIN SUPERFAMILY"/>
    <property type="match status" value="1"/>
</dbReference>
<dbReference type="Proteomes" id="UP000233837">
    <property type="component" value="Unassembled WGS sequence"/>
</dbReference>
<feature type="region of interest" description="Disordered" evidence="1">
    <location>
        <begin position="235"/>
        <end position="279"/>
    </location>
</feature>
<protein>
    <recommendedName>
        <fullName evidence="2">PAP/OAS1 substrate-binding-related domain-containing protein</fullName>
    </recommendedName>
</protein>
<feature type="compositionally biased region" description="Basic and acidic residues" evidence="1">
    <location>
        <begin position="538"/>
        <end position="549"/>
    </location>
</feature>
<dbReference type="Pfam" id="PF26180">
    <property type="entry name" value="PAP-OAS1"/>
    <property type="match status" value="1"/>
</dbReference>
<dbReference type="InterPro" id="IPR058920">
    <property type="entry name" value="PAP-OAS1-bd-rel"/>
</dbReference>
<feature type="region of interest" description="Disordered" evidence="1">
    <location>
        <begin position="75"/>
        <end position="94"/>
    </location>
</feature>
<evidence type="ECO:0000313" key="3">
    <source>
        <dbReference type="EMBL" id="PKU72059.1"/>
    </source>
</evidence>
<sequence length="629" mass="68947">MHTCFTGNFYRIRYAFAFGAKKLANLLDCPNENLIAEVNWFFRNTWERHGSGSNRPDVLISSICSLHPSINCPNEGPNNSRGITSPKSQVGGGRASGGYASKLLWQSSSHHSLKGPTDSSIISNGYQDDFSFTAMSAGLGSDTETLKLQQQEPQDLANLMESSVNHNSIGLVQPMYFACHLPLPSSPGLASMGYAQRNLTGIVPSIVTLIGPSWAYSMQFSGGFGSSELPYYSTNATQNSNSVEADPVNENSGQTSPEDGENDAWYDQDAGSIDGSETENEGLHIHSDEMQHLTTQISAADTSTPLEPAIVGSSSQNAVDNSDVAPLSFYPAGPVAMFPVYNFPADGANSDGSINLVDGEQNYRSPSTTSAAALECTEVHVKDMLNSDFDSHWQNLQYGRVCQNTSNHVPFVYSPPVMIPPVYLQDRYPLDGLVRRPNINFLTQVMGYDGPHLVPVTPLQPVPIRSSKVCDRYGNGPPSYWTGTGTNPTKPRACFRDRHSSKRNHRVGYNNDRGDKKHTAGSWIKCSKQSSNLSVRMDTAERLNDERPGDVNPTRRIHDQSHGEDRGGSAHSSPEKLSSPHIANEVQQCRSWPRMRHTFIAVDSRKRKQENKKAAHESYALATAENRVN</sequence>
<evidence type="ECO:0000313" key="4">
    <source>
        <dbReference type="Proteomes" id="UP000233837"/>
    </source>
</evidence>
<proteinExistence type="predicted"/>
<feature type="compositionally biased region" description="Polar residues" evidence="1">
    <location>
        <begin position="235"/>
        <end position="257"/>
    </location>
</feature>
<dbReference type="InterPro" id="IPR058921">
    <property type="entry name" value="PAP/OAS1-rel"/>
</dbReference>
<dbReference type="AlphaFoldDB" id="A0A2I0W8S0"/>
<name>A0A2I0W8S0_9ASPA</name>
<evidence type="ECO:0000256" key="1">
    <source>
        <dbReference type="SAM" id="MobiDB-lite"/>
    </source>
</evidence>
<dbReference type="PANTHER" id="PTHR45979:SF30">
    <property type="entry name" value="NUCLEOTIDYLTRANSFERASE"/>
    <property type="match status" value="1"/>
</dbReference>
<gene>
    <name evidence="3" type="ORF">MA16_Dca014659</name>
</gene>
<organism evidence="3 4">
    <name type="scientific">Dendrobium catenatum</name>
    <dbReference type="NCBI Taxonomy" id="906689"/>
    <lineage>
        <taxon>Eukaryota</taxon>
        <taxon>Viridiplantae</taxon>
        <taxon>Streptophyta</taxon>
        <taxon>Embryophyta</taxon>
        <taxon>Tracheophyta</taxon>
        <taxon>Spermatophyta</taxon>
        <taxon>Magnoliopsida</taxon>
        <taxon>Liliopsida</taxon>
        <taxon>Asparagales</taxon>
        <taxon>Orchidaceae</taxon>
        <taxon>Epidendroideae</taxon>
        <taxon>Malaxideae</taxon>
        <taxon>Dendrobiinae</taxon>
        <taxon>Dendrobium</taxon>
    </lineage>
</organism>
<feature type="compositionally biased region" description="Basic and acidic residues" evidence="1">
    <location>
        <begin position="556"/>
        <end position="568"/>
    </location>
</feature>
<keyword evidence="4" id="KW-1185">Reference proteome</keyword>
<dbReference type="STRING" id="906689.A0A2I0W8S0"/>
<feature type="region of interest" description="Disordered" evidence="1">
    <location>
        <begin position="480"/>
        <end position="581"/>
    </location>
</feature>
<feature type="compositionally biased region" description="Polar residues" evidence="1">
    <location>
        <begin position="76"/>
        <end position="88"/>
    </location>
</feature>